<dbReference type="RefSeq" id="WP_369328623.1">
    <property type="nucleotide sequence ID" value="NZ_JAULBC010000002.1"/>
</dbReference>
<dbReference type="EMBL" id="JAULBC010000002">
    <property type="protein sequence ID" value="MEX6687219.1"/>
    <property type="molecule type" value="Genomic_DNA"/>
</dbReference>
<evidence type="ECO:0000313" key="2">
    <source>
        <dbReference type="Proteomes" id="UP001560573"/>
    </source>
</evidence>
<name>A0ABV3ZBH5_9BACT</name>
<dbReference type="Proteomes" id="UP001560573">
    <property type="component" value="Unassembled WGS sequence"/>
</dbReference>
<accession>A0ABV3ZBH5</accession>
<evidence type="ECO:0000313" key="1">
    <source>
        <dbReference type="EMBL" id="MEX6687219.1"/>
    </source>
</evidence>
<evidence type="ECO:0008006" key="3">
    <source>
        <dbReference type="Google" id="ProtNLM"/>
    </source>
</evidence>
<protein>
    <recommendedName>
        <fullName evidence="3">DUF1735 domain-containing protein</fullName>
    </recommendedName>
</protein>
<comment type="caution">
    <text evidence="1">The sequence shown here is derived from an EMBL/GenBank/DDBJ whole genome shotgun (WGS) entry which is preliminary data.</text>
</comment>
<keyword evidence="2" id="KW-1185">Reference proteome</keyword>
<reference evidence="1 2" key="1">
    <citation type="submission" date="2023-07" db="EMBL/GenBank/DDBJ databases">
        <authorList>
            <person name="Lian W.-H."/>
        </authorList>
    </citation>
    <scope>NUCLEOTIDE SEQUENCE [LARGE SCALE GENOMIC DNA]</scope>
    <source>
        <strain evidence="1 2">SYSU DXS3180</strain>
    </source>
</reference>
<sequence>MNNRISLLLIVSIIFSCSCTKQDYFNIPTDGNGNAVITTVSTCTSPGITLLDSGFVVNATLPNAKAGDIMTVELLKSQVPAGGGSEQLLPLAGTQKQITVDKDLKATVNFTRQEAKMNVPGDVVTVTFAGKTESASVVVTMKKALTVSTPQYNGSAINVVRGAGTAEMKIMVQPVSYKYLGSVEVKKKNGTNDAWVNVGNFPSESAVPISGDDFAVGKDTMYYSFISKVNNFADTVKVSVINNNPYFFFKKSGVLELGGSKAGVNLLINANVTATDANAMLAIDNKSITLHGGSAWIAAGNSISFVPSTLAQYNQNDPVSTQAAFASGTPTTTADPVAGEGVYIFKLVNNGVEYYGMLKIANAVPGTSLGYEYRIGNLYSQLADLK</sequence>
<dbReference type="PROSITE" id="PS51257">
    <property type="entry name" value="PROKAR_LIPOPROTEIN"/>
    <property type="match status" value="1"/>
</dbReference>
<organism evidence="1 2">
    <name type="scientific">Danxiaibacter flavus</name>
    <dbReference type="NCBI Taxonomy" id="3049108"/>
    <lineage>
        <taxon>Bacteria</taxon>
        <taxon>Pseudomonadati</taxon>
        <taxon>Bacteroidota</taxon>
        <taxon>Chitinophagia</taxon>
        <taxon>Chitinophagales</taxon>
        <taxon>Chitinophagaceae</taxon>
        <taxon>Danxiaibacter</taxon>
    </lineage>
</organism>
<gene>
    <name evidence="1" type="ORF">QTN47_06920</name>
</gene>
<proteinExistence type="predicted"/>